<dbReference type="AlphaFoldDB" id="A0A8H4AQ23"/>
<evidence type="ECO:0000259" key="1">
    <source>
        <dbReference type="PROSITE" id="PS50097"/>
    </source>
</evidence>
<dbReference type="InterPro" id="IPR000210">
    <property type="entry name" value="BTB/POZ_dom"/>
</dbReference>
<dbReference type="PROSITE" id="PS50097">
    <property type="entry name" value="BTB"/>
    <property type="match status" value="1"/>
</dbReference>
<feature type="domain" description="BTB" evidence="1">
    <location>
        <begin position="23"/>
        <end position="75"/>
    </location>
</feature>
<dbReference type="CDD" id="cd18186">
    <property type="entry name" value="BTB_POZ_ZBTB_KLHL-like"/>
    <property type="match status" value="1"/>
</dbReference>
<dbReference type="SUPFAM" id="SSF54695">
    <property type="entry name" value="POZ domain"/>
    <property type="match status" value="1"/>
</dbReference>
<dbReference type="InterPro" id="IPR011333">
    <property type="entry name" value="SKP1/BTB/POZ_sf"/>
</dbReference>
<dbReference type="Proteomes" id="UP000439903">
    <property type="component" value="Unassembled WGS sequence"/>
</dbReference>
<keyword evidence="3" id="KW-1185">Reference proteome</keyword>
<accession>A0A8H4AQ23</accession>
<name>A0A8H4AQ23_GIGMA</name>
<organism evidence="2 3">
    <name type="scientific">Gigaspora margarita</name>
    <dbReference type="NCBI Taxonomy" id="4874"/>
    <lineage>
        <taxon>Eukaryota</taxon>
        <taxon>Fungi</taxon>
        <taxon>Fungi incertae sedis</taxon>
        <taxon>Mucoromycota</taxon>
        <taxon>Glomeromycotina</taxon>
        <taxon>Glomeromycetes</taxon>
        <taxon>Diversisporales</taxon>
        <taxon>Gigasporaceae</taxon>
        <taxon>Gigaspora</taxon>
    </lineage>
</organism>
<evidence type="ECO:0000313" key="2">
    <source>
        <dbReference type="EMBL" id="KAF0520767.1"/>
    </source>
</evidence>
<dbReference type="OrthoDB" id="408604at2759"/>
<protein>
    <submittedName>
        <fullName evidence="2">BTB-domain-containing protein</fullName>
    </submittedName>
</protein>
<dbReference type="Pfam" id="PF00651">
    <property type="entry name" value="BTB"/>
    <property type="match status" value="1"/>
</dbReference>
<comment type="caution">
    <text evidence="2">The sequence shown here is derived from an EMBL/GenBank/DDBJ whole genome shotgun (WGS) entry which is preliminary data.</text>
</comment>
<proteinExistence type="predicted"/>
<evidence type="ECO:0000313" key="3">
    <source>
        <dbReference type="Proteomes" id="UP000439903"/>
    </source>
</evidence>
<dbReference type="Gene3D" id="3.30.710.10">
    <property type="entry name" value="Potassium Channel Kv1.1, Chain A"/>
    <property type="match status" value="1"/>
</dbReference>
<reference evidence="2 3" key="1">
    <citation type="journal article" date="2019" name="Environ. Microbiol.">
        <title>At the nexus of three kingdoms: the genome of the mycorrhizal fungus Gigaspora margarita provides insights into plant, endobacterial and fungal interactions.</title>
        <authorList>
            <person name="Venice F."/>
            <person name="Ghignone S."/>
            <person name="Salvioli di Fossalunga A."/>
            <person name="Amselem J."/>
            <person name="Novero M."/>
            <person name="Xianan X."/>
            <person name="Sedzielewska Toro K."/>
            <person name="Morin E."/>
            <person name="Lipzen A."/>
            <person name="Grigoriev I.V."/>
            <person name="Henrissat B."/>
            <person name="Martin F.M."/>
            <person name="Bonfante P."/>
        </authorList>
    </citation>
    <scope>NUCLEOTIDE SEQUENCE [LARGE SCALE GENOMIC DNA]</scope>
    <source>
        <strain evidence="2 3">BEG34</strain>
    </source>
</reference>
<gene>
    <name evidence="2" type="ORF">F8M41_016104</name>
</gene>
<sequence>MYKNFSENLSNNYIGLHNDKEDYNVIIKVGKSTNTKKFQVHSAILKSQSAYFRRKLGNTGKDYDIKTIYLNDVFA</sequence>
<dbReference type="EMBL" id="WTPW01000345">
    <property type="protein sequence ID" value="KAF0520767.1"/>
    <property type="molecule type" value="Genomic_DNA"/>
</dbReference>